<keyword evidence="2" id="KW-1133">Transmembrane helix</keyword>
<name>A0AAE0H1E0_9CHLO</name>
<dbReference type="InterPro" id="IPR009030">
    <property type="entry name" value="Growth_fac_rcpt_cys_sf"/>
</dbReference>
<evidence type="ECO:0000256" key="2">
    <source>
        <dbReference type="SAM" id="Phobius"/>
    </source>
</evidence>
<comment type="similarity">
    <text evidence="1">Belongs to the 5'-nucleotidase family.</text>
</comment>
<sequence>MWQVRQRLREYEEDMGNKSKAQVGTITEEVNGQRGNPVSNETWPGCRAHDCQMGRIMTEALLGYCAVKYSDACQLALVNGGGIRASLPYDATVNGSVTLQDVLEAFPFQNSAFMFDISGRHLVGDLKNMAWRNIQKIQEEESYDGGWAQVAGMRYAHNPAAQTAEATIKYVEVYDMQTATWTAIDFDATYRVVTVDFLAAGGDGYTNFEEKSFNKNPYGANLDDILSGFLNYTSPYTPPSHESLLECIGLDRYNIFATWPQGADHCHIIESSGTEIILTCAAGQYRVEFANGTQTCEACAAGTYSATSSTNTSCQACPEGYYQDEEAATACKECEKGEYQPSKNATSCIPCPLDRYSDQKGSVSSCTACDAHSSTDGLTGRSALEDCKCDPGYLQDPAWRVGYWRDRCVACDVLSYKPEPGPQACTLCQDGTYAVNAVDTATGHFRLDNSSGITPVCSCTSGTQPVLGNGSEWIVGQCESCTGFTYYQSVASTRYAEPNSVWCQACTTGYYFVDTQAPCELCPAKTLKLDAGAAYGGYGTQCTQCIDGSGNLIEGIICLGGSSYYIHQGYYLSPNAARCEDTDCFLRRVYRCHTDEACRTEPLCEGSACSEAMLAMQESGTVIPSDFDQRRIGYFSKDAATIELCNTQKYAEAVLCGGSMVPVCSRGYTLDNKKESCNGCPSRTIVLVQMVAVTLMLFMLGAVLYVVLNTTTRDLDLRAQHMARQIFTAKGAISLLVGYFQVMSQVGLIFSKDVLPSTFAEVTTAFRFVNVNFKSLTYSDCLMYYFFPASVEPDFFLDLWIAALTPWGVMILMYVLYCYQCLRHTAILDLADELQWHRDMRATCTAVWFWLMMFVHPGISTTMFQLFNCERVEYTDADVENLDDAWIKLDARVQCFNSPAYFLASCAAAFTLMWYTFGFPACMYLAMRRRRQYTKACFRLSELCKLQYMVLERSWALVDVRDELLFKEMQAREEAAGSGAVLHDADDRLIDVYMHQMTFKEQKGADFNTDAKRATMVKTHIHARQSTRLSLLAICQESYVRQCVIQVSGSRQLFEVGIYEKDLEGRHDGKGTSVTAATLMDAFNNQKIYGQFTESFSFHFYYWQCWEMTRRVLQTGMVVGVILVSDSEALGIAFAVLVAWLAGMLHVCFAPYKATPFHRLQLAILVNQFMTQVVIAFIRMETSDEKIAIIGTCLLGCQIFVLAYAIYYMCPAVMAAFSFLSDKGYGTFKKFSLSRHRASKAKVGGRQPLETVPSTRTLVDGQPSDLDRSLEHAIVKTVNENQLFEDRCSLMVRDDGISNMSGTELFSSPFLGVLPAPEDGSSAQRNSLALMEELQDPVAPLMGQASIHPVRVHITSAEMLDAEASSISMQSVKINESSLTADLDGTPDDAVDYARTIDAFHQMDTHLLSSRRISCSLGSGEVLDLAYE</sequence>
<dbReference type="PANTHER" id="PTHR46967:SF1">
    <property type="entry name" value="KERATIN-ASSOCIATED PROTEIN 16-1-LIKE"/>
    <property type="match status" value="1"/>
</dbReference>
<dbReference type="SMART" id="SM01411">
    <property type="entry name" value="Ephrin_rec_like"/>
    <property type="match status" value="4"/>
</dbReference>
<protein>
    <submittedName>
        <fullName evidence="5">Uncharacterized protein</fullName>
    </submittedName>
</protein>
<evidence type="ECO:0000256" key="1">
    <source>
        <dbReference type="ARBA" id="ARBA00006654"/>
    </source>
</evidence>
<dbReference type="SUPFAM" id="SSF57184">
    <property type="entry name" value="Growth factor receptor domain"/>
    <property type="match status" value="1"/>
</dbReference>
<feature type="transmembrane region" description="Helical" evidence="2">
    <location>
        <begin position="799"/>
        <end position="819"/>
    </location>
</feature>
<evidence type="ECO:0000313" key="5">
    <source>
        <dbReference type="EMBL" id="KAK3288043.1"/>
    </source>
</evidence>
<feature type="transmembrane region" description="Helical" evidence="2">
    <location>
        <begin position="1187"/>
        <end position="1209"/>
    </location>
</feature>
<dbReference type="InterPro" id="IPR011641">
    <property type="entry name" value="Tyr-kin_ephrin_A/B_rcpt-like"/>
</dbReference>
<keyword evidence="2" id="KW-0812">Transmembrane</keyword>
<feature type="transmembrane region" description="Helical" evidence="2">
    <location>
        <begin position="840"/>
        <end position="859"/>
    </location>
</feature>
<dbReference type="GO" id="GO:0016787">
    <property type="term" value="F:hydrolase activity"/>
    <property type="evidence" value="ECO:0007669"/>
    <property type="project" value="InterPro"/>
</dbReference>
<evidence type="ECO:0000313" key="6">
    <source>
        <dbReference type="Proteomes" id="UP001190700"/>
    </source>
</evidence>
<comment type="caution">
    <text evidence="5">The sequence shown here is derived from an EMBL/GenBank/DDBJ whole genome shotgun (WGS) entry which is preliminary data.</text>
</comment>
<feature type="transmembrane region" description="Helical" evidence="2">
    <location>
        <begin position="729"/>
        <end position="750"/>
    </location>
</feature>
<feature type="transmembrane region" description="Helical" evidence="2">
    <location>
        <begin position="900"/>
        <end position="926"/>
    </location>
</feature>
<dbReference type="Gene3D" id="2.10.50.10">
    <property type="entry name" value="Tumor Necrosis Factor Receptor, subunit A, domain 2"/>
    <property type="match status" value="2"/>
</dbReference>
<proteinExistence type="inferred from homology"/>
<dbReference type="PANTHER" id="PTHR46967">
    <property type="entry name" value="INSULIN-LIKE GROWTH FACTOR BINDING PROTEIN,N-TERMINAL"/>
    <property type="match status" value="1"/>
</dbReference>
<feature type="transmembrane region" description="Helical" evidence="2">
    <location>
        <begin position="1162"/>
        <end position="1180"/>
    </location>
</feature>
<dbReference type="SUPFAM" id="SSF55816">
    <property type="entry name" value="5'-nucleotidase (syn. UDP-sugar hydrolase), C-terminal domain"/>
    <property type="match status" value="1"/>
</dbReference>
<reference evidence="5 6" key="1">
    <citation type="journal article" date="2015" name="Genome Biol. Evol.">
        <title>Comparative Genomics of a Bacterivorous Green Alga Reveals Evolutionary Causalities and Consequences of Phago-Mixotrophic Mode of Nutrition.</title>
        <authorList>
            <person name="Burns J.A."/>
            <person name="Paasch A."/>
            <person name="Narechania A."/>
            <person name="Kim E."/>
        </authorList>
    </citation>
    <scope>NUCLEOTIDE SEQUENCE [LARGE SCALE GENOMIC DNA]</scope>
    <source>
        <strain evidence="5 6">PLY_AMNH</strain>
    </source>
</reference>
<dbReference type="Pfam" id="PF07699">
    <property type="entry name" value="Ephrin_rec_like"/>
    <property type="match status" value="1"/>
</dbReference>
<dbReference type="EMBL" id="LGRX02000630">
    <property type="protein sequence ID" value="KAK3288043.1"/>
    <property type="molecule type" value="Genomic_DNA"/>
</dbReference>
<dbReference type="Proteomes" id="UP001190700">
    <property type="component" value="Unassembled WGS sequence"/>
</dbReference>
<dbReference type="GO" id="GO:0009166">
    <property type="term" value="P:nucleotide catabolic process"/>
    <property type="evidence" value="ECO:0007669"/>
    <property type="project" value="InterPro"/>
</dbReference>
<feature type="transmembrane region" description="Helical" evidence="2">
    <location>
        <begin position="686"/>
        <end position="708"/>
    </location>
</feature>
<gene>
    <name evidence="5" type="ORF">CYMTET_4475</name>
</gene>
<accession>A0AAE0H1E0</accession>
<organism evidence="5 6">
    <name type="scientific">Cymbomonas tetramitiformis</name>
    <dbReference type="NCBI Taxonomy" id="36881"/>
    <lineage>
        <taxon>Eukaryota</taxon>
        <taxon>Viridiplantae</taxon>
        <taxon>Chlorophyta</taxon>
        <taxon>Pyramimonadophyceae</taxon>
        <taxon>Pyramimonadales</taxon>
        <taxon>Pyramimonadaceae</taxon>
        <taxon>Cymbomonas</taxon>
    </lineage>
</organism>
<dbReference type="InterPro" id="IPR008334">
    <property type="entry name" value="5'-Nucleotdase_C"/>
</dbReference>
<feature type="domain" description="5'-Nucleotidase C-terminal" evidence="3">
    <location>
        <begin position="24"/>
        <end position="209"/>
    </location>
</feature>
<dbReference type="Pfam" id="PF02872">
    <property type="entry name" value="5_nucleotid_C"/>
    <property type="match status" value="1"/>
</dbReference>
<feature type="transmembrane region" description="Helical" evidence="2">
    <location>
        <begin position="1118"/>
        <end position="1142"/>
    </location>
</feature>
<dbReference type="InterPro" id="IPR006179">
    <property type="entry name" value="5_nucleotidase/apyrase"/>
</dbReference>
<dbReference type="InterPro" id="IPR036907">
    <property type="entry name" value="5'-Nucleotdase_C_sf"/>
</dbReference>
<feature type="domain" description="Tyrosine-protein kinase ephrin type A/B receptor-like" evidence="4">
    <location>
        <begin position="320"/>
        <end position="364"/>
    </location>
</feature>
<evidence type="ECO:0000259" key="3">
    <source>
        <dbReference type="Pfam" id="PF02872"/>
    </source>
</evidence>
<dbReference type="Gene3D" id="3.90.780.10">
    <property type="entry name" value="5'-Nucleotidase, C-terminal domain"/>
    <property type="match status" value="1"/>
</dbReference>
<keyword evidence="6" id="KW-1185">Reference proteome</keyword>
<dbReference type="PRINTS" id="PR01607">
    <property type="entry name" value="APYRASEFAMLY"/>
</dbReference>
<keyword evidence="2" id="KW-0472">Membrane</keyword>
<evidence type="ECO:0000259" key="4">
    <source>
        <dbReference type="Pfam" id="PF07699"/>
    </source>
</evidence>